<evidence type="ECO:0000256" key="4">
    <source>
        <dbReference type="ARBA" id="ARBA00023136"/>
    </source>
</evidence>
<feature type="transmembrane region" description="Helical" evidence="6">
    <location>
        <begin position="125"/>
        <end position="142"/>
    </location>
</feature>
<dbReference type="GO" id="GO:0016020">
    <property type="term" value="C:membrane"/>
    <property type="evidence" value="ECO:0007669"/>
    <property type="project" value="UniProtKB-SubCell"/>
</dbReference>
<dbReference type="VEuPathDB" id="AmoebaDB:NF0129830"/>
<dbReference type="AlphaFoldDB" id="A0A6A5BTC7"/>
<organism evidence="8 9">
    <name type="scientific">Naegleria fowleri</name>
    <name type="common">Brain eating amoeba</name>
    <dbReference type="NCBI Taxonomy" id="5763"/>
    <lineage>
        <taxon>Eukaryota</taxon>
        <taxon>Discoba</taxon>
        <taxon>Heterolobosea</taxon>
        <taxon>Tetramitia</taxon>
        <taxon>Eutetramitia</taxon>
        <taxon>Vahlkampfiidae</taxon>
        <taxon>Naegleria</taxon>
    </lineage>
</organism>
<name>A0A6A5BTC7_NAEFO</name>
<dbReference type="OrthoDB" id="5547497at2759"/>
<sequence>MAIVGGMCFVIYGDFYLNLTGSIIALLAIVFGATSQIAINYYCKEYDINGFELLFNHSLYSSVLLAVLAFPVDGVESISHSMNRFVSDPSFFNIIIISCFAAFIVNVAGYLVIGKLSPLTFQVLGHAKTISILIGGFLFFGNENELNPIKLFGILIALGGTIAYSYIKYQQEIKKDQSAATSSVSTNGNIAKHEPLPQSEQEADDLEANLEKQSSIEIDNHQTNEVVTSSTEEELPVQDVKK</sequence>
<dbReference type="GeneID" id="68119818"/>
<dbReference type="VEuPathDB" id="AmoebaDB:NfTy_024290"/>
<keyword evidence="9" id="KW-1185">Reference proteome</keyword>
<dbReference type="InterPro" id="IPR004853">
    <property type="entry name" value="Sugar_P_trans_dom"/>
</dbReference>
<proteinExistence type="predicted"/>
<dbReference type="OMA" id="CKEYELN"/>
<evidence type="ECO:0000256" key="2">
    <source>
        <dbReference type="ARBA" id="ARBA00022692"/>
    </source>
</evidence>
<evidence type="ECO:0000313" key="8">
    <source>
        <dbReference type="EMBL" id="KAF0981343.1"/>
    </source>
</evidence>
<protein>
    <recommendedName>
        <fullName evidence="7">Sugar phosphate transporter domain-containing protein</fullName>
    </recommendedName>
</protein>
<gene>
    <name evidence="8" type="ORF">FDP41_012603</name>
</gene>
<evidence type="ECO:0000259" key="7">
    <source>
        <dbReference type="Pfam" id="PF03151"/>
    </source>
</evidence>
<dbReference type="PANTHER" id="PTHR11132">
    <property type="entry name" value="SOLUTE CARRIER FAMILY 35"/>
    <property type="match status" value="1"/>
</dbReference>
<feature type="transmembrane region" description="Helical" evidence="6">
    <location>
        <begin position="15"/>
        <end position="41"/>
    </location>
</feature>
<dbReference type="EMBL" id="VFQX01000015">
    <property type="protein sequence ID" value="KAF0981343.1"/>
    <property type="molecule type" value="Genomic_DNA"/>
</dbReference>
<evidence type="ECO:0000256" key="3">
    <source>
        <dbReference type="ARBA" id="ARBA00022989"/>
    </source>
</evidence>
<evidence type="ECO:0000313" key="9">
    <source>
        <dbReference type="Proteomes" id="UP000444721"/>
    </source>
</evidence>
<dbReference type="Pfam" id="PF03151">
    <property type="entry name" value="TPT"/>
    <property type="match status" value="1"/>
</dbReference>
<dbReference type="VEuPathDB" id="AmoebaDB:FDP41_012603"/>
<feature type="domain" description="Sugar phosphate transporter" evidence="7">
    <location>
        <begin position="2"/>
        <end position="165"/>
    </location>
</feature>
<dbReference type="InterPro" id="IPR050186">
    <property type="entry name" value="TPT_transporter"/>
</dbReference>
<reference evidence="8 9" key="1">
    <citation type="journal article" date="2019" name="Sci. Rep.">
        <title>Nanopore sequencing improves the draft genome of the human pathogenic amoeba Naegleria fowleri.</title>
        <authorList>
            <person name="Liechti N."/>
            <person name="Schurch N."/>
            <person name="Bruggmann R."/>
            <person name="Wittwer M."/>
        </authorList>
    </citation>
    <scope>NUCLEOTIDE SEQUENCE [LARGE SCALE GENOMIC DNA]</scope>
    <source>
        <strain evidence="8 9">ATCC 30894</strain>
    </source>
</reference>
<dbReference type="Proteomes" id="UP000444721">
    <property type="component" value="Unassembled WGS sequence"/>
</dbReference>
<feature type="region of interest" description="Disordered" evidence="5">
    <location>
        <begin position="184"/>
        <end position="242"/>
    </location>
</feature>
<evidence type="ECO:0000256" key="5">
    <source>
        <dbReference type="SAM" id="MobiDB-lite"/>
    </source>
</evidence>
<evidence type="ECO:0000256" key="6">
    <source>
        <dbReference type="SAM" id="Phobius"/>
    </source>
</evidence>
<feature type="compositionally biased region" description="Polar residues" evidence="5">
    <location>
        <begin position="211"/>
        <end position="224"/>
    </location>
</feature>
<feature type="transmembrane region" description="Helical" evidence="6">
    <location>
        <begin position="53"/>
        <end position="71"/>
    </location>
</feature>
<keyword evidence="2 6" id="KW-0812">Transmembrane</keyword>
<evidence type="ECO:0000256" key="1">
    <source>
        <dbReference type="ARBA" id="ARBA00004141"/>
    </source>
</evidence>
<comment type="subcellular location">
    <subcellularLocation>
        <location evidence="1">Membrane</location>
        <topology evidence="1">Multi-pass membrane protein</topology>
    </subcellularLocation>
</comment>
<comment type="caution">
    <text evidence="8">The sequence shown here is derived from an EMBL/GenBank/DDBJ whole genome shotgun (WGS) entry which is preliminary data.</text>
</comment>
<keyword evidence="3 6" id="KW-1133">Transmembrane helix</keyword>
<feature type="transmembrane region" description="Helical" evidence="6">
    <location>
        <begin position="148"/>
        <end position="167"/>
    </location>
</feature>
<feature type="transmembrane region" description="Helical" evidence="6">
    <location>
        <begin position="91"/>
        <end position="113"/>
    </location>
</feature>
<accession>A0A6A5BTC7</accession>
<dbReference type="RefSeq" id="XP_044566056.1">
    <property type="nucleotide sequence ID" value="XM_044703141.1"/>
</dbReference>
<keyword evidence="4 6" id="KW-0472">Membrane</keyword>